<dbReference type="InterPro" id="IPR008971">
    <property type="entry name" value="HSP40/DnaJ_pept-bd"/>
</dbReference>
<keyword evidence="1" id="KW-0143">Chaperone</keyword>
<accession>A0A6J4H424</accession>
<dbReference type="PROSITE" id="PS50076">
    <property type="entry name" value="DNAJ_2"/>
    <property type="match status" value="1"/>
</dbReference>
<proteinExistence type="predicted"/>
<dbReference type="InterPro" id="IPR001623">
    <property type="entry name" value="DnaJ_domain"/>
</dbReference>
<gene>
    <name evidence="3" type="ORF">AVDCRST_MAG42-147</name>
</gene>
<dbReference type="GO" id="GO:0051082">
    <property type="term" value="F:unfolded protein binding"/>
    <property type="evidence" value="ECO:0007669"/>
    <property type="project" value="InterPro"/>
</dbReference>
<dbReference type="InterPro" id="IPR036869">
    <property type="entry name" value="J_dom_sf"/>
</dbReference>
<dbReference type="InterPro" id="IPR002939">
    <property type="entry name" value="DnaJ_C"/>
</dbReference>
<dbReference type="Gene3D" id="2.60.260.20">
    <property type="entry name" value="Urease metallochaperone UreE, N-terminal domain"/>
    <property type="match status" value="1"/>
</dbReference>
<dbReference type="SUPFAM" id="SSF46565">
    <property type="entry name" value="Chaperone J-domain"/>
    <property type="match status" value="1"/>
</dbReference>
<name>A0A6J4H424_9BACT</name>
<protein>
    <recommendedName>
        <fullName evidence="2">J domain-containing protein</fullName>
    </recommendedName>
</protein>
<organism evidence="3">
    <name type="scientific">uncultured Chthoniobacterales bacterium</name>
    <dbReference type="NCBI Taxonomy" id="1836801"/>
    <lineage>
        <taxon>Bacteria</taxon>
        <taxon>Pseudomonadati</taxon>
        <taxon>Verrucomicrobiota</taxon>
        <taxon>Spartobacteria</taxon>
        <taxon>Chthoniobacterales</taxon>
        <taxon>environmental samples</taxon>
    </lineage>
</organism>
<feature type="domain" description="J" evidence="2">
    <location>
        <begin position="13"/>
        <end position="78"/>
    </location>
</feature>
<evidence type="ECO:0000256" key="1">
    <source>
        <dbReference type="ARBA" id="ARBA00023186"/>
    </source>
</evidence>
<dbReference type="EMBL" id="CADCTA010000011">
    <property type="protein sequence ID" value="CAA9214410.1"/>
    <property type="molecule type" value="Genomic_DNA"/>
</dbReference>
<reference evidence="3" key="1">
    <citation type="submission" date="2020-02" db="EMBL/GenBank/DDBJ databases">
        <authorList>
            <person name="Meier V. D."/>
        </authorList>
    </citation>
    <scope>NUCLEOTIDE SEQUENCE</scope>
    <source>
        <strain evidence="3">AVDCRST_MAG42</strain>
    </source>
</reference>
<dbReference type="Pfam" id="PF01556">
    <property type="entry name" value="DnaJ_C"/>
    <property type="match status" value="1"/>
</dbReference>
<dbReference type="CDD" id="cd06257">
    <property type="entry name" value="DnaJ"/>
    <property type="match status" value="1"/>
</dbReference>
<dbReference type="SUPFAM" id="SSF49493">
    <property type="entry name" value="HSP40/DnaJ peptide-binding domain"/>
    <property type="match status" value="1"/>
</dbReference>
<evidence type="ECO:0000313" key="3">
    <source>
        <dbReference type="EMBL" id="CAA9214410.1"/>
    </source>
</evidence>
<dbReference type="GO" id="GO:0042026">
    <property type="term" value="P:protein refolding"/>
    <property type="evidence" value="ECO:0007669"/>
    <property type="project" value="TreeGrafter"/>
</dbReference>
<dbReference type="AlphaFoldDB" id="A0A6J4H424"/>
<sequence>MRYHRCLSAPQPDHYATLGLDRGCSRDEIRDAFRSLAKRYHPDVNADSPAARVRTQQLNAAYEILGDPARRAAYDHELNRASRSAAADRPAKIQRNITQDVRLRIEDFLKGAALDVQVKDAGNPDGTEVYQLRVAPDTAPGTRFRLPRSGAMAGGYVVLRLKVLPGYRFKVRGSDLRCELRIDAQRAMQGGLETMERPTGGFLRVPIPAGVKRGEMVRVRGEGMPKPRGGRGDLLVRITYRPEVRTTRSR</sequence>
<dbReference type="PANTHER" id="PTHR43096">
    <property type="entry name" value="DNAJ HOMOLOG 1, MITOCHONDRIAL-RELATED"/>
    <property type="match status" value="1"/>
</dbReference>
<dbReference type="Gene3D" id="1.10.287.110">
    <property type="entry name" value="DnaJ domain"/>
    <property type="match status" value="1"/>
</dbReference>
<dbReference type="GO" id="GO:0005737">
    <property type="term" value="C:cytoplasm"/>
    <property type="evidence" value="ECO:0007669"/>
    <property type="project" value="TreeGrafter"/>
</dbReference>
<dbReference type="SMART" id="SM00271">
    <property type="entry name" value="DnaJ"/>
    <property type="match status" value="1"/>
</dbReference>
<dbReference type="PANTHER" id="PTHR43096:SF52">
    <property type="entry name" value="DNAJ HOMOLOG 1, MITOCHONDRIAL-RELATED"/>
    <property type="match status" value="1"/>
</dbReference>
<dbReference type="PRINTS" id="PR00625">
    <property type="entry name" value="JDOMAIN"/>
</dbReference>
<dbReference type="Pfam" id="PF00226">
    <property type="entry name" value="DnaJ"/>
    <property type="match status" value="1"/>
</dbReference>
<evidence type="ECO:0000259" key="2">
    <source>
        <dbReference type="PROSITE" id="PS50076"/>
    </source>
</evidence>